<dbReference type="AlphaFoldDB" id="A0A2N9IPW7"/>
<dbReference type="GO" id="GO:0005634">
    <property type="term" value="C:nucleus"/>
    <property type="evidence" value="ECO:0007669"/>
    <property type="project" value="TreeGrafter"/>
</dbReference>
<dbReference type="PANTHER" id="PTHR28626">
    <property type="entry name" value="SRR1-LIKE PROTEIN"/>
    <property type="match status" value="1"/>
</dbReference>
<dbReference type="Pfam" id="PF07985">
    <property type="entry name" value="SRR1"/>
    <property type="match status" value="1"/>
</dbReference>
<evidence type="ECO:0000259" key="2">
    <source>
        <dbReference type="Pfam" id="PF13456"/>
    </source>
</evidence>
<dbReference type="InterPro" id="IPR002156">
    <property type="entry name" value="RNaseH_domain"/>
</dbReference>
<evidence type="ECO:0000259" key="1">
    <source>
        <dbReference type="Pfam" id="PF07985"/>
    </source>
</evidence>
<protein>
    <recommendedName>
        <fullName evidence="4">SRR1-like domain-containing protein</fullName>
    </recommendedName>
</protein>
<feature type="domain" description="RNase H type-1" evidence="2">
    <location>
        <begin position="367"/>
        <end position="487"/>
    </location>
</feature>
<organism evidence="3">
    <name type="scientific">Fagus sylvatica</name>
    <name type="common">Beechnut</name>
    <dbReference type="NCBI Taxonomy" id="28930"/>
    <lineage>
        <taxon>Eukaryota</taxon>
        <taxon>Viridiplantae</taxon>
        <taxon>Streptophyta</taxon>
        <taxon>Embryophyta</taxon>
        <taxon>Tracheophyta</taxon>
        <taxon>Spermatophyta</taxon>
        <taxon>Magnoliopsida</taxon>
        <taxon>eudicotyledons</taxon>
        <taxon>Gunneridae</taxon>
        <taxon>Pentapetalae</taxon>
        <taxon>rosids</taxon>
        <taxon>fabids</taxon>
        <taxon>Fagales</taxon>
        <taxon>Fagaceae</taxon>
        <taxon>Fagus</taxon>
    </lineage>
</organism>
<feature type="domain" description="SRR1-like" evidence="1">
    <location>
        <begin position="119"/>
        <end position="234"/>
    </location>
</feature>
<dbReference type="InterPro" id="IPR040044">
    <property type="entry name" value="SRR1L"/>
</dbReference>
<dbReference type="EMBL" id="OIVN01006148">
    <property type="protein sequence ID" value="SPD26179.1"/>
    <property type="molecule type" value="Genomic_DNA"/>
</dbReference>
<reference evidence="3" key="1">
    <citation type="submission" date="2018-02" db="EMBL/GenBank/DDBJ databases">
        <authorList>
            <person name="Cohen D.B."/>
            <person name="Kent A.D."/>
        </authorList>
    </citation>
    <scope>NUCLEOTIDE SEQUENCE</scope>
</reference>
<dbReference type="Gene3D" id="3.30.420.10">
    <property type="entry name" value="Ribonuclease H-like superfamily/Ribonuclease H"/>
    <property type="match status" value="1"/>
</dbReference>
<dbReference type="InterPro" id="IPR036397">
    <property type="entry name" value="RNaseH_sf"/>
</dbReference>
<dbReference type="GO" id="GO:0004523">
    <property type="term" value="F:RNA-DNA hybrid ribonuclease activity"/>
    <property type="evidence" value="ECO:0007669"/>
    <property type="project" value="InterPro"/>
</dbReference>
<dbReference type="CDD" id="cd06222">
    <property type="entry name" value="RNase_H_like"/>
    <property type="match status" value="1"/>
</dbReference>
<name>A0A2N9IPW7_FAGSY</name>
<evidence type="ECO:0000313" key="3">
    <source>
        <dbReference type="EMBL" id="SPD26179.1"/>
    </source>
</evidence>
<proteinExistence type="predicted"/>
<dbReference type="InterPro" id="IPR012942">
    <property type="entry name" value="SRR1-like"/>
</dbReference>
<dbReference type="GO" id="GO:0005737">
    <property type="term" value="C:cytoplasm"/>
    <property type="evidence" value="ECO:0007669"/>
    <property type="project" value="TreeGrafter"/>
</dbReference>
<dbReference type="InterPro" id="IPR044730">
    <property type="entry name" value="RNase_H-like_dom_plant"/>
</dbReference>
<evidence type="ECO:0008006" key="4">
    <source>
        <dbReference type="Google" id="ProtNLM"/>
    </source>
</evidence>
<gene>
    <name evidence="3" type="ORF">FSB_LOCUS54061</name>
</gene>
<dbReference type="Pfam" id="PF13456">
    <property type="entry name" value="RVT_3"/>
    <property type="match status" value="1"/>
</dbReference>
<dbReference type="PANTHER" id="PTHR28626:SF4">
    <property type="entry name" value="PROTEIN SENSITIVITY TO RED LIGHT REDUCED 1-LIKE"/>
    <property type="match status" value="1"/>
</dbReference>
<sequence length="501" mass="57463">METIDFEVSTTTTVPQVTNQDMSVEESMLFGNLEASDFPPCKIKYFNPNVDFVAILASHEAKNFNSLTCKRQIGDISTQDEARRILAEIHITMKEVMESKFYSKMTDQLQNDPDIQNNIKRVLGSHSHVVMVIYALGGIEHSYHSQYQLAIALLLKHDFSNWIGEIEVYDPMFSPSDCMALEELGCKVLSVNEHCRREVTKPTLFFMPYAERTHKLNVMDANWCPSKINRMILLSVITSGNNESCNHFHAVTKYKSEFRISPLSEDHWIFTNFAWTFFNVEPELDMETLFPGQFSKEIRMKEGIKKSKLIAQCGDYIHSRNCGENFLSRAFKRNDEFEGYWDLEYRIPRRHGCLWQPPQTGWIKLNFSGKGDDKNSPAGFGGIFRNEFKDHMVVYSGNLGEADTTVASVESLRQGLRCLQYMPHVKRLVVEGNDLSVIRWVNKHGVEPPEKIREALLEIFDLLGKMVSVVYNVYEEANSLAIDLANKGAKLHNLRIWVAPS</sequence>
<accession>A0A2N9IPW7</accession>
<dbReference type="GO" id="GO:0003676">
    <property type="term" value="F:nucleic acid binding"/>
    <property type="evidence" value="ECO:0007669"/>
    <property type="project" value="InterPro"/>
</dbReference>